<dbReference type="PANTHER" id="PTHR13523">
    <property type="entry name" value="COILED-COIL-HELIX-COILED-COIL-HELIX DOMAIN CONTAINING 2/NUR77"/>
    <property type="match status" value="1"/>
</dbReference>
<dbReference type="AlphaFoldDB" id="A0A669EYB6"/>
<accession>A0A669EYB6</accession>
<evidence type="ECO:0000313" key="2">
    <source>
        <dbReference type="Ensembl" id="ENSONIP00000078105.1"/>
    </source>
</evidence>
<dbReference type="OMA" id="TQPFLEC"/>
<organism evidence="2 3">
    <name type="scientific">Oreochromis niloticus</name>
    <name type="common">Nile tilapia</name>
    <name type="synonym">Tilapia nilotica</name>
    <dbReference type="NCBI Taxonomy" id="8128"/>
    <lineage>
        <taxon>Eukaryota</taxon>
        <taxon>Metazoa</taxon>
        <taxon>Chordata</taxon>
        <taxon>Craniata</taxon>
        <taxon>Vertebrata</taxon>
        <taxon>Euteleostomi</taxon>
        <taxon>Actinopterygii</taxon>
        <taxon>Neopterygii</taxon>
        <taxon>Teleostei</taxon>
        <taxon>Neoteleostei</taxon>
        <taxon>Acanthomorphata</taxon>
        <taxon>Ovalentaria</taxon>
        <taxon>Cichlomorphae</taxon>
        <taxon>Cichliformes</taxon>
        <taxon>Cichlidae</taxon>
        <taxon>African cichlids</taxon>
        <taxon>Pseudocrenilabrinae</taxon>
        <taxon>Oreochromini</taxon>
        <taxon>Oreochromis</taxon>
    </lineage>
</organism>
<dbReference type="Proteomes" id="UP000005207">
    <property type="component" value="Linkage group LG14"/>
</dbReference>
<evidence type="ECO:0000313" key="3">
    <source>
        <dbReference type="Proteomes" id="UP000005207"/>
    </source>
</evidence>
<sequence length="145" mass="15054">TKKFLTKRFCYSRAPPSPPPMARAPPSPPPTAPVPPPPRPRFPPPLLRTGSMASTATGVAVGSGAGATVTQTMTGGLGGGQSEPARPDITQVSPGLVGPQQQQQQACSEEMRSFLACAINTSDLKVCEGVNEALKNRCFSSLLVI</sequence>
<feature type="compositionally biased region" description="Pro residues" evidence="1">
    <location>
        <begin position="15"/>
        <end position="46"/>
    </location>
</feature>
<evidence type="ECO:0000256" key="1">
    <source>
        <dbReference type="SAM" id="MobiDB-lite"/>
    </source>
</evidence>
<dbReference type="GeneTree" id="ENSGT00440000038159"/>
<name>A0A669EYB6_ORENI</name>
<reference evidence="3" key="1">
    <citation type="submission" date="2012-01" db="EMBL/GenBank/DDBJ databases">
        <title>The Genome Sequence of Oreochromis niloticus (Nile Tilapia).</title>
        <authorList>
            <consortium name="Broad Institute Genome Assembly Team"/>
            <consortium name="Broad Institute Sequencing Platform"/>
            <person name="Di Palma F."/>
            <person name="Johnson J."/>
            <person name="Lander E.S."/>
            <person name="Lindblad-Toh K."/>
        </authorList>
    </citation>
    <scope>NUCLEOTIDE SEQUENCE [LARGE SCALE GENOMIC DNA]</scope>
</reference>
<dbReference type="Ensembl" id="ENSONIT00000086064.1">
    <property type="protein sequence ID" value="ENSONIP00000078105.1"/>
    <property type="gene ID" value="ENSONIG00000034505.1"/>
</dbReference>
<dbReference type="PANTHER" id="PTHR13523:SF2">
    <property type="entry name" value="COILED-COIL-HELIX-COILED-COIL-HELIX DOMAIN CONTAINING 2, ISOFORM A-RELATED"/>
    <property type="match status" value="1"/>
</dbReference>
<feature type="compositionally biased region" description="Low complexity" evidence="1">
    <location>
        <begin position="53"/>
        <end position="74"/>
    </location>
</feature>
<reference evidence="2" key="2">
    <citation type="submission" date="2025-08" db="UniProtKB">
        <authorList>
            <consortium name="Ensembl"/>
        </authorList>
    </citation>
    <scope>IDENTIFICATION</scope>
</reference>
<dbReference type="InParanoid" id="A0A669EYB6"/>
<dbReference type="InterPro" id="IPR055304">
    <property type="entry name" value="CHCHD2/10-like"/>
</dbReference>
<proteinExistence type="predicted"/>
<dbReference type="GO" id="GO:0005634">
    <property type="term" value="C:nucleus"/>
    <property type="evidence" value="ECO:0007669"/>
    <property type="project" value="TreeGrafter"/>
</dbReference>
<reference evidence="2" key="3">
    <citation type="submission" date="2025-09" db="UniProtKB">
        <authorList>
            <consortium name="Ensembl"/>
        </authorList>
    </citation>
    <scope>IDENTIFICATION</scope>
</reference>
<protein>
    <submittedName>
        <fullName evidence="2">Coiled-coil-helix-coiled-coil-helix domain containing 2</fullName>
    </submittedName>
</protein>
<feature type="region of interest" description="Disordered" evidence="1">
    <location>
        <begin position="1"/>
        <end position="96"/>
    </location>
</feature>
<dbReference type="GO" id="GO:0005739">
    <property type="term" value="C:mitochondrion"/>
    <property type="evidence" value="ECO:0007669"/>
    <property type="project" value="TreeGrafter"/>
</dbReference>
<keyword evidence="3" id="KW-1185">Reference proteome</keyword>
<dbReference type="GO" id="GO:0007005">
    <property type="term" value="P:mitochondrion organization"/>
    <property type="evidence" value="ECO:0007669"/>
    <property type="project" value="InterPro"/>
</dbReference>